<dbReference type="InterPro" id="IPR016166">
    <property type="entry name" value="FAD-bd_PCMH"/>
</dbReference>
<dbReference type="InterPro" id="IPR006094">
    <property type="entry name" value="Oxid_FAD_bind_N"/>
</dbReference>
<dbReference type="Proteomes" id="UP000318834">
    <property type="component" value="Unassembled WGS sequence"/>
</dbReference>
<dbReference type="Gene3D" id="3.30.70.2740">
    <property type="match status" value="1"/>
</dbReference>
<dbReference type="GO" id="GO:0008720">
    <property type="term" value="F:D-lactate dehydrogenase (NAD+) activity"/>
    <property type="evidence" value="ECO:0007669"/>
    <property type="project" value="TreeGrafter"/>
</dbReference>
<dbReference type="GO" id="GO:0071949">
    <property type="term" value="F:FAD binding"/>
    <property type="evidence" value="ECO:0007669"/>
    <property type="project" value="InterPro"/>
</dbReference>
<dbReference type="InterPro" id="IPR017900">
    <property type="entry name" value="4Fe4S_Fe_S_CS"/>
</dbReference>
<evidence type="ECO:0000256" key="8">
    <source>
        <dbReference type="SAM" id="MobiDB-lite"/>
    </source>
</evidence>
<sequence>MQSVERALRARVKGEVRFDEYSRVLYSTDASIYQILPLGVVIPRDDGDIAAVLRIAAETGTPVLPRGGGTSLAGQSIGRAIILDCSKYMNQIQDLDAGSKWARVQPGVVQDDLNLAARPHGLRLGPDTATSNRATLGGMMGNNSCGARSIVYGKMMDHVRSLRVLLIDGTELHLHRNGSNAQRPPRTGPVPDGHDLSRGAPAEGAGRYGAGRERELFGSVAAIVERNREEIDRRFPKLLRRVSGYNLDALQRDPADLISLLVGSEGTLGIVTEATVGLVSQPRHAVLAVVHFADLFAALEAVPLILPLGPSAVELIDRMVLEMTGAQLEYARRLTFVQGAPDALLVVEFSGDDHGDLMDQLAAMERRVQAAGTAYATVRAVTPADQDNIWRVRKAGQGLLQGVKGDAKPITFVEDTAVPPDRLAPYMRRFKAVLDGHGVRAAFYAHASVGCLHVRPLINLKDRRDIEKMKAIAQSVGDLVIEFGGTMSGEHGDGLVRSWFVERFFGPQIYAAFQEVKRLFDPPGLLNPGKIIDAPPIDRSLRFGPEYRTIPVATYFDWTRDGGFAPSVELCSGVGACRKTSEGTMCPSYMVTREEEHSTRGRANLLRAVLSGVLPPQELTGRRLFDALDLCLECKGCKAECPANVDMAKLKYEFLARYYQVNGLPLRARLFGRYRAVSRVGSATAPLSTWAMRSAPVRWALDRFVGIDQRRTLPPFARPNFLQWWQARTRATARLRDRQASSPPGHRGTVALFADTFMIYNYPDIGRAAVEVLERLGYDVELAPAICCGRTMISKGMLGEAREMARRNVQTMLPLLARGLPIVGCEPSCLLTFRDEVPDLVPGEAAQELARHVFLIDEFLHHEHRRNALPLAGGRGTVLFHGHCHQKALAGTSSAQQLLQAAGFAVQLVDAGCCGMAGSFGYERDHYNVSMAIGERVLLPAVRTLRSEIPVVAMGVSCRQQIADGAGRRAVHLVELLAQTLTNGSAGARDRGNAD</sequence>
<evidence type="ECO:0000256" key="6">
    <source>
        <dbReference type="ARBA" id="ARBA00023004"/>
    </source>
</evidence>
<keyword evidence="3" id="KW-0479">Metal-binding</keyword>
<reference evidence="11 12" key="1">
    <citation type="journal article" date="2019" name="Nat. Microbiol.">
        <title>Mediterranean grassland soil C-N compound turnover is dependent on rainfall and depth, and is mediated by genomically divergent microorganisms.</title>
        <authorList>
            <person name="Diamond S."/>
            <person name="Andeer P.F."/>
            <person name="Li Z."/>
            <person name="Crits-Christoph A."/>
            <person name="Burstein D."/>
            <person name="Anantharaman K."/>
            <person name="Lane K.R."/>
            <person name="Thomas B.C."/>
            <person name="Pan C."/>
            <person name="Northen T.R."/>
            <person name="Banfield J.F."/>
        </authorList>
    </citation>
    <scope>NUCLEOTIDE SEQUENCE [LARGE SCALE GENOMIC DNA]</scope>
    <source>
        <strain evidence="11">NP_8</strain>
    </source>
</reference>
<dbReference type="SUPFAM" id="SSF56176">
    <property type="entry name" value="FAD-binding/transporter-associated domain-like"/>
    <property type="match status" value="1"/>
</dbReference>
<evidence type="ECO:0000256" key="1">
    <source>
        <dbReference type="ARBA" id="ARBA00001974"/>
    </source>
</evidence>
<dbReference type="EMBL" id="VBAP01000073">
    <property type="protein sequence ID" value="TMI73342.1"/>
    <property type="molecule type" value="Genomic_DNA"/>
</dbReference>
<keyword evidence="4" id="KW-0274">FAD</keyword>
<keyword evidence="6" id="KW-0408">Iron</keyword>
<name>A0A537IQH7_9BACT</name>
<dbReference type="Pfam" id="PF02913">
    <property type="entry name" value="FAD-oxidase_C"/>
    <property type="match status" value="1"/>
</dbReference>
<organism evidence="11 12">
    <name type="scientific">Candidatus Segetimicrobium genomatis</name>
    <dbReference type="NCBI Taxonomy" id="2569760"/>
    <lineage>
        <taxon>Bacteria</taxon>
        <taxon>Bacillati</taxon>
        <taxon>Candidatus Sysuimicrobiota</taxon>
        <taxon>Candidatus Sysuimicrobiia</taxon>
        <taxon>Candidatus Sysuimicrobiales</taxon>
        <taxon>Candidatus Segetimicrobiaceae</taxon>
        <taxon>Candidatus Segetimicrobium</taxon>
    </lineage>
</organism>
<comment type="cofactor">
    <cofactor evidence="1">
        <name>FAD</name>
        <dbReference type="ChEBI" id="CHEBI:57692"/>
    </cofactor>
</comment>
<dbReference type="GO" id="GO:0046872">
    <property type="term" value="F:metal ion binding"/>
    <property type="evidence" value="ECO:0007669"/>
    <property type="project" value="UniProtKB-KW"/>
</dbReference>
<evidence type="ECO:0000256" key="5">
    <source>
        <dbReference type="ARBA" id="ARBA00023002"/>
    </source>
</evidence>
<evidence type="ECO:0000256" key="7">
    <source>
        <dbReference type="ARBA" id="ARBA00023014"/>
    </source>
</evidence>
<evidence type="ECO:0000259" key="9">
    <source>
        <dbReference type="PROSITE" id="PS51379"/>
    </source>
</evidence>
<dbReference type="Gene3D" id="3.30.70.2190">
    <property type="match status" value="1"/>
</dbReference>
<evidence type="ECO:0000313" key="11">
    <source>
        <dbReference type="EMBL" id="TMI73342.1"/>
    </source>
</evidence>
<evidence type="ECO:0000256" key="2">
    <source>
        <dbReference type="ARBA" id="ARBA00022630"/>
    </source>
</evidence>
<dbReference type="AlphaFoldDB" id="A0A537IQH7"/>
<keyword evidence="5" id="KW-0560">Oxidoreductase</keyword>
<protein>
    <submittedName>
        <fullName evidence="11">FAD-binding protein</fullName>
    </submittedName>
</protein>
<dbReference type="GO" id="GO:0051536">
    <property type="term" value="F:iron-sulfur cluster binding"/>
    <property type="evidence" value="ECO:0007669"/>
    <property type="project" value="UniProtKB-KW"/>
</dbReference>
<proteinExistence type="predicted"/>
<dbReference type="SUPFAM" id="SSF55103">
    <property type="entry name" value="FAD-linked oxidases, C-terminal domain"/>
    <property type="match status" value="1"/>
</dbReference>
<dbReference type="SUPFAM" id="SSF46548">
    <property type="entry name" value="alpha-helical ferredoxin"/>
    <property type="match status" value="1"/>
</dbReference>
<keyword evidence="2" id="KW-0285">Flavoprotein</keyword>
<gene>
    <name evidence="11" type="ORF">E6H05_09920</name>
</gene>
<feature type="domain" description="FAD-binding PCMH-type" evidence="10">
    <location>
        <begin position="33"/>
        <end position="281"/>
    </location>
</feature>
<evidence type="ECO:0000313" key="12">
    <source>
        <dbReference type="Proteomes" id="UP000318834"/>
    </source>
</evidence>
<accession>A0A537IQH7</accession>
<dbReference type="PROSITE" id="PS51387">
    <property type="entry name" value="FAD_PCMH"/>
    <property type="match status" value="1"/>
</dbReference>
<dbReference type="InterPro" id="IPR004113">
    <property type="entry name" value="FAD-bd_oxidored_4_C"/>
</dbReference>
<evidence type="ECO:0000256" key="4">
    <source>
        <dbReference type="ARBA" id="ARBA00022827"/>
    </source>
</evidence>
<comment type="caution">
    <text evidence="11">The sequence shown here is derived from an EMBL/GenBank/DDBJ whole genome shotgun (WGS) entry which is preliminary data.</text>
</comment>
<dbReference type="PROSITE" id="PS51379">
    <property type="entry name" value="4FE4S_FER_2"/>
    <property type="match status" value="1"/>
</dbReference>
<dbReference type="GO" id="GO:0004458">
    <property type="term" value="F:D-lactate dehydrogenase (cytochrome) activity"/>
    <property type="evidence" value="ECO:0007669"/>
    <property type="project" value="TreeGrafter"/>
</dbReference>
<dbReference type="Pfam" id="PF02754">
    <property type="entry name" value="CCG"/>
    <property type="match status" value="1"/>
</dbReference>
<dbReference type="Gene3D" id="1.10.45.10">
    <property type="entry name" value="Vanillyl-alcohol Oxidase, Chain A, domain 4"/>
    <property type="match status" value="1"/>
</dbReference>
<feature type="domain" description="4Fe-4S ferredoxin-type" evidence="9">
    <location>
        <begin position="621"/>
        <end position="651"/>
    </location>
</feature>
<dbReference type="InterPro" id="IPR036318">
    <property type="entry name" value="FAD-bd_PCMH-like_sf"/>
</dbReference>
<dbReference type="InterPro" id="IPR016171">
    <property type="entry name" value="Vanillyl_alc_oxidase_C-sub2"/>
</dbReference>
<keyword evidence="7" id="KW-0411">Iron-sulfur</keyword>
<evidence type="ECO:0000256" key="3">
    <source>
        <dbReference type="ARBA" id="ARBA00022723"/>
    </source>
</evidence>
<dbReference type="GO" id="GO:1903457">
    <property type="term" value="P:lactate catabolic process"/>
    <property type="evidence" value="ECO:0007669"/>
    <property type="project" value="TreeGrafter"/>
</dbReference>
<dbReference type="InterPro" id="IPR017896">
    <property type="entry name" value="4Fe4S_Fe-S-bd"/>
</dbReference>
<dbReference type="Pfam" id="PF01565">
    <property type="entry name" value="FAD_binding_4"/>
    <property type="match status" value="1"/>
</dbReference>
<dbReference type="PANTHER" id="PTHR11748:SF119">
    <property type="entry name" value="D-2-HYDROXYGLUTARATE DEHYDROGENASE"/>
    <property type="match status" value="1"/>
</dbReference>
<dbReference type="Pfam" id="PF13534">
    <property type="entry name" value="Fer4_17"/>
    <property type="match status" value="1"/>
</dbReference>
<dbReference type="Gene3D" id="3.30.465.10">
    <property type="match status" value="2"/>
</dbReference>
<dbReference type="InterPro" id="IPR004017">
    <property type="entry name" value="Cys_rich_dom"/>
</dbReference>
<dbReference type="InterPro" id="IPR016169">
    <property type="entry name" value="FAD-bd_PCMH_sub2"/>
</dbReference>
<evidence type="ECO:0000259" key="10">
    <source>
        <dbReference type="PROSITE" id="PS51387"/>
    </source>
</evidence>
<dbReference type="PROSITE" id="PS00198">
    <property type="entry name" value="4FE4S_FER_1"/>
    <property type="match status" value="1"/>
</dbReference>
<feature type="region of interest" description="Disordered" evidence="8">
    <location>
        <begin position="175"/>
        <end position="208"/>
    </location>
</feature>
<dbReference type="PANTHER" id="PTHR11748">
    <property type="entry name" value="D-LACTATE DEHYDROGENASE"/>
    <property type="match status" value="1"/>
</dbReference>
<dbReference type="InterPro" id="IPR016164">
    <property type="entry name" value="FAD-linked_Oxase-like_C"/>
</dbReference>